<dbReference type="STRING" id="1121476.SAMN02745751_01314"/>
<feature type="transmembrane region" description="Helical" evidence="1">
    <location>
        <begin position="254"/>
        <end position="276"/>
    </location>
</feature>
<dbReference type="EMBL" id="FQZL01000008">
    <property type="protein sequence ID" value="SHI91380.1"/>
    <property type="molecule type" value="Genomic_DNA"/>
</dbReference>
<dbReference type="RefSeq" id="WP_073048787.1">
    <property type="nucleotide sequence ID" value="NZ_FQZL01000008.1"/>
</dbReference>
<feature type="transmembrane region" description="Helical" evidence="1">
    <location>
        <begin position="176"/>
        <end position="195"/>
    </location>
</feature>
<reference evidence="2 3" key="1">
    <citation type="submission" date="2016-11" db="EMBL/GenBank/DDBJ databases">
        <authorList>
            <person name="Jaros S."/>
            <person name="Januszkiewicz K."/>
            <person name="Wedrychowicz H."/>
        </authorList>
    </citation>
    <scope>NUCLEOTIDE SEQUENCE [LARGE SCALE GENOMIC DNA]</scope>
    <source>
        <strain evidence="2 3">DSM 17477</strain>
    </source>
</reference>
<protein>
    <submittedName>
        <fullName evidence="2">Uncharacterized protein</fullName>
    </submittedName>
</protein>
<evidence type="ECO:0000256" key="1">
    <source>
        <dbReference type="SAM" id="Phobius"/>
    </source>
</evidence>
<name>A0A1M6F125_9FIRM</name>
<evidence type="ECO:0000313" key="3">
    <source>
        <dbReference type="Proteomes" id="UP000184052"/>
    </source>
</evidence>
<keyword evidence="1" id="KW-0812">Transmembrane</keyword>
<organism evidence="2 3">
    <name type="scientific">Dethiosulfatibacter aminovorans DSM 17477</name>
    <dbReference type="NCBI Taxonomy" id="1121476"/>
    <lineage>
        <taxon>Bacteria</taxon>
        <taxon>Bacillati</taxon>
        <taxon>Bacillota</taxon>
        <taxon>Tissierellia</taxon>
        <taxon>Dethiosulfatibacter</taxon>
    </lineage>
</organism>
<feature type="transmembrane region" description="Helical" evidence="1">
    <location>
        <begin position="125"/>
        <end position="143"/>
    </location>
</feature>
<gene>
    <name evidence="2" type="ORF">SAMN02745751_01314</name>
</gene>
<keyword evidence="1" id="KW-1133">Transmembrane helix</keyword>
<sequence length="330" mass="37299">MDLIERYIYAVGQKIWSKNRKDIEEELRSILYDNLEEISDSGEADEEKVKEMLKNYGSPSQVASRYGTSDKYIIGPRVYDAYVFVLKIVLIVLFILTTAGVIISIVTQSSDVHLGIRILELIPRYITAFATGLGFVTIVFFLIDRFDKGEESELAKEWNPDKLPKLVKDNDKVRRTGQIVSIMFVVLAIILFNAYPERVAVFYSDGSGWMSYPSLSKKALEAYLPFWNVFWGISLINSAILVRTGKWNTVTRTVKWANSLFVIGILIYMIAGPGIFNTDSVAAVSDATGQELKEVFKVLSTIMRFVYGIVALVVAGDIGYSVYKYIKDRH</sequence>
<proteinExistence type="predicted"/>
<evidence type="ECO:0000313" key="2">
    <source>
        <dbReference type="EMBL" id="SHI91380.1"/>
    </source>
</evidence>
<feature type="transmembrane region" description="Helical" evidence="1">
    <location>
        <begin position="305"/>
        <end position="323"/>
    </location>
</feature>
<dbReference type="AlphaFoldDB" id="A0A1M6F125"/>
<feature type="transmembrane region" description="Helical" evidence="1">
    <location>
        <begin position="222"/>
        <end position="242"/>
    </location>
</feature>
<accession>A0A1M6F125</accession>
<keyword evidence="1" id="KW-0472">Membrane</keyword>
<feature type="transmembrane region" description="Helical" evidence="1">
    <location>
        <begin position="81"/>
        <end position="105"/>
    </location>
</feature>
<dbReference type="Proteomes" id="UP000184052">
    <property type="component" value="Unassembled WGS sequence"/>
</dbReference>
<keyword evidence="3" id="KW-1185">Reference proteome</keyword>
<dbReference type="OrthoDB" id="116789at2"/>